<dbReference type="EMBL" id="VCHE01000075">
    <property type="protein sequence ID" value="KAB2572584.1"/>
    <property type="molecule type" value="Genomic_DNA"/>
</dbReference>
<dbReference type="Gene3D" id="1.10.510.10">
    <property type="entry name" value="Transferase(Phosphotransferase) domain 1"/>
    <property type="match status" value="1"/>
</dbReference>
<organism evidence="1 2">
    <name type="scientific">Lasiodiplodia theobromae</name>
    <dbReference type="NCBI Taxonomy" id="45133"/>
    <lineage>
        <taxon>Eukaryota</taxon>
        <taxon>Fungi</taxon>
        <taxon>Dikarya</taxon>
        <taxon>Ascomycota</taxon>
        <taxon>Pezizomycotina</taxon>
        <taxon>Dothideomycetes</taxon>
        <taxon>Dothideomycetes incertae sedis</taxon>
        <taxon>Botryosphaeriales</taxon>
        <taxon>Botryosphaeriaceae</taxon>
        <taxon>Lasiodiplodia</taxon>
    </lineage>
</organism>
<protein>
    <recommendedName>
        <fullName evidence="3">Protein kinase domain-containing protein</fullName>
    </recommendedName>
</protein>
<dbReference type="SUPFAM" id="SSF56112">
    <property type="entry name" value="Protein kinase-like (PK-like)"/>
    <property type="match status" value="1"/>
</dbReference>
<evidence type="ECO:0008006" key="3">
    <source>
        <dbReference type="Google" id="ProtNLM"/>
    </source>
</evidence>
<reference evidence="1 2" key="1">
    <citation type="journal article" date="2019" name="Sci. Rep.">
        <title>A multi-omics analysis of the grapevine pathogen Lasiodiplodia theobromae reveals that temperature affects the expression of virulence- and pathogenicity-related genes.</title>
        <authorList>
            <person name="Felix C."/>
            <person name="Meneses R."/>
            <person name="Goncalves M.F.M."/>
            <person name="Tilleman L."/>
            <person name="Duarte A.S."/>
            <person name="Jorrin-Novo J.V."/>
            <person name="Van de Peer Y."/>
            <person name="Deforce D."/>
            <person name="Van Nieuwerburgh F."/>
            <person name="Esteves A.C."/>
            <person name="Alves A."/>
        </authorList>
    </citation>
    <scope>NUCLEOTIDE SEQUENCE [LARGE SCALE GENOMIC DNA]</scope>
    <source>
        <strain evidence="1 2">LA-SOL3</strain>
    </source>
</reference>
<evidence type="ECO:0000313" key="2">
    <source>
        <dbReference type="Proteomes" id="UP000325902"/>
    </source>
</evidence>
<name>A0A5N5D5F3_9PEZI</name>
<dbReference type="Proteomes" id="UP000325902">
    <property type="component" value="Unassembled WGS sequence"/>
</dbReference>
<gene>
    <name evidence="1" type="ORF">DBV05_g8748</name>
</gene>
<accession>A0A5N5D5F3</accession>
<evidence type="ECO:0000313" key="1">
    <source>
        <dbReference type="EMBL" id="KAB2572584.1"/>
    </source>
</evidence>
<comment type="caution">
    <text evidence="1">The sequence shown here is derived from an EMBL/GenBank/DDBJ whole genome shotgun (WGS) entry which is preliminary data.</text>
</comment>
<sequence length="316" mass="35240">MMFIFSKMPYYPLTKPLVLNTPRLCAEVDVCDLLEKVEALRTSIPRFCGIHDVPPGYAIRLQLLHGQTLDAVMPSLSVAAREHLHRCLCDINSYLHDAGVHHSDLRGDDIIVADGNSDGNGIWILDFSHSCRRCRLTKTQCAYATGEDMEVLNMIFRYADSDERHEADPNDWKEKEIAQLTASAAGYATAGEDELYPESRAAYFPTSAVVLLRDAVVRFERLGGHAADVAALRFKLAEHLSSEDDLSEALAVYEAVVNDAERNKNEEGTALILAKFAMLTEYIASLADASEVREQAVALEMRFRKLCGKHRTRSGY</sequence>
<dbReference type="AlphaFoldDB" id="A0A5N5D5F3"/>
<keyword evidence="2" id="KW-1185">Reference proteome</keyword>
<proteinExistence type="predicted"/>
<dbReference type="InterPro" id="IPR011009">
    <property type="entry name" value="Kinase-like_dom_sf"/>
</dbReference>